<dbReference type="STRING" id="671065.MetMK1DRAFT_00011670"/>
<name>H2C343_9CREN</name>
<accession>H2C343</accession>
<dbReference type="InterPro" id="IPR039768">
    <property type="entry name" value="Nmd3"/>
</dbReference>
<sequence length="233" mass="26872">MAGKFCVMCGAEDVPLIDRMCPSCYIKNRSVVMFPKFLRVEVCRVCGARKEYGRWVTPSPDSDPVTEAAEDALMNSLKLDHNINDYRVEIGTQRSDKFGVRLPVRVEGTVLGEKFNLYQEVPLKVDYVLCDSCIKRRGKYYEAIVQLRGRDGVMSWDVRRFFESFFSKDEMSNLSDVVEGKEGVDYYFISKTVAKRLVTKVMSEVRVEVKESYQNERIKRGKRDAKLVISLRL</sequence>
<protein>
    <submittedName>
        <fullName evidence="2">NMD protein affecting ribosome stability and mRNA decay</fullName>
    </submittedName>
</protein>
<feature type="domain" description="Nmd3 N-terminal" evidence="1">
    <location>
        <begin position="6"/>
        <end position="233"/>
    </location>
</feature>
<proteinExistence type="predicted"/>
<dbReference type="eggNOG" id="arCOG04149">
    <property type="taxonomic scope" value="Archaea"/>
</dbReference>
<dbReference type="InterPro" id="IPR007064">
    <property type="entry name" value="Nmd3_N"/>
</dbReference>
<dbReference type="RefSeq" id="WP_009071452.1">
    <property type="nucleotide sequence ID" value="NZ_JH597761.1"/>
</dbReference>
<gene>
    <name evidence="2" type="ORF">MetMK1DRAFT_00011670</name>
</gene>
<dbReference type="GO" id="GO:0005737">
    <property type="term" value="C:cytoplasm"/>
    <property type="evidence" value="ECO:0007669"/>
    <property type="project" value="TreeGrafter"/>
</dbReference>
<dbReference type="PANTHER" id="PTHR12746">
    <property type="entry name" value="NONSENSE-MEDIATED MRNA DECAY PROTEIN 3"/>
    <property type="match status" value="1"/>
</dbReference>
<evidence type="ECO:0000313" key="3">
    <source>
        <dbReference type="Proteomes" id="UP000003980"/>
    </source>
</evidence>
<reference evidence="2 3" key="1">
    <citation type="submission" date="2012-01" db="EMBL/GenBank/DDBJ databases">
        <title>Improved High-Quality Draft sequence of Metallosphaera yellowstonensis MK1.</title>
        <authorList>
            <consortium name="US DOE Joint Genome Institute"/>
            <person name="Lucas S."/>
            <person name="Han J."/>
            <person name="Cheng J.-F."/>
            <person name="Goodwin L."/>
            <person name="Pitluck S."/>
            <person name="Peters L."/>
            <person name="Teshima H."/>
            <person name="Detter J.C."/>
            <person name="Han C."/>
            <person name="Tapia R."/>
            <person name="Land M."/>
            <person name="Hauser L."/>
            <person name="Kyrpides N."/>
            <person name="Kozubal M."/>
            <person name="Macur R.E."/>
            <person name="Jay Z."/>
            <person name="Inskeep W."/>
            <person name="Woyke T."/>
        </authorList>
    </citation>
    <scope>NUCLEOTIDE SEQUENCE [LARGE SCALE GENOMIC DNA]</scope>
    <source>
        <strain evidence="2 3">MK1</strain>
    </source>
</reference>
<dbReference type="GO" id="GO:0043023">
    <property type="term" value="F:ribosomal large subunit binding"/>
    <property type="evidence" value="ECO:0007669"/>
    <property type="project" value="InterPro"/>
</dbReference>
<dbReference type="OrthoDB" id="15051at2157"/>
<dbReference type="EMBL" id="JH597761">
    <property type="protein sequence ID" value="EHP70664.1"/>
    <property type="molecule type" value="Genomic_DNA"/>
</dbReference>
<evidence type="ECO:0000259" key="1">
    <source>
        <dbReference type="Pfam" id="PF04981"/>
    </source>
</evidence>
<dbReference type="PANTHER" id="PTHR12746:SF2">
    <property type="entry name" value="60S RIBOSOMAL EXPORT PROTEIN NMD3"/>
    <property type="match status" value="1"/>
</dbReference>
<evidence type="ECO:0000313" key="2">
    <source>
        <dbReference type="EMBL" id="EHP70664.1"/>
    </source>
</evidence>
<dbReference type="AlphaFoldDB" id="H2C343"/>
<dbReference type="HOGENOM" id="CLU_065087_1_1_2"/>
<dbReference type="Pfam" id="PF04981">
    <property type="entry name" value="NMD3"/>
    <property type="match status" value="1"/>
</dbReference>
<keyword evidence="3" id="KW-1185">Reference proteome</keyword>
<organism evidence="2 3">
    <name type="scientific">Metallosphaera yellowstonensis MK1</name>
    <dbReference type="NCBI Taxonomy" id="671065"/>
    <lineage>
        <taxon>Archaea</taxon>
        <taxon>Thermoproteota</taxon>
        <taxon>Thermoprotei</taxon>
        <taxon>Sulfolobales</taxon>
        <taxon>Sulfolobaceae</taxon>
        <taxon>Metallosphaera</taxon>
    </lineage>
</organism>
<dbReference type="Proteomes" id="UP000003980">
    <property type="component" value="Unassembled WGS sequence"/>
</dbReference>